<dbReference type="Proteomes" id="UP000054007">
    <property type="component" value="Unassembled WGS sequence"/>
</dbReference>
<evidence type="ECO:0000313" key="2">
    <source>
        <dbReference type="EMBL" id="KIY71282.1"/>
    </source>
</evidence>
<reference evidence="2 3" key="1">
    <citation type="journal article" date="2015" name="Fungal Genet. Biol.">
        <title>Evolution of novel wood decay mechanisms in Agaricales revealed by the genome sequences of Fistulina hepatica and Cylindrobasidium torrendii.</title>
        <authorList>
            <person name="Floudas D."/>
            <person name="Held B.W."/>
            <person name="Riley R."/>
            <person name="Nagy L.G."/>
            <person name="Koehler G."/>
            <person name="Ransdell A.S."/>
            <person name="Younus H."/>
            <person name="Chow J."/>
            <person name="Chiniquy J."/>
            <person name="Lipzen A."/>
            <person name="Tritt A."/>
            <person name="Sun H."/>
            <person name="Haridas S."/>
            <person name="LaButti K."/>
            <person name="Ohm R.A."/>
            <person name="Kues U."/>
            <person name="Blanchette R.A."/>
            <person name="Grigoriev I.V."/>
            <person name="Minto R.E."/>
            <person name="Hibbett D.S."/>
        </authorList>
    </citation>
    <scope>NUCLEOTIDE SEQUENCE [LARGE SCALE GENOMIC DNA]</scope>
    <source>
        <strain evidence="2 3">FP15055 ss-10</strain>
    </source>
</reference>
<keyword evidence="3" id="KW-1185">Reference proteome</keyword>
<name>A0A0D7BLG5_9AGAR</name>
<organism evidence="2 3">
    <name type="scientific">Cylindrobasidium torrendii FP15055 ss-10</name>
    <dbReference type="NCBI Taxonomy" id="1314674"/>
    <lineage>
        <taxon>Eukaryota</taxon>
        <taxon>Fungi</taxon>
        <taxon>Dikarya</taxon>
        <taxon>Basidiomycota</taxon>
        <taxon>Agaricomycotina</taxon>
        <taxon>Agaricomycetes</taxon>
        <taxon>Agaricomycetidae</taxon>
        <taxon>Agaricales</taxon>
        <taxon>Marasmiineae</taxon>
        <taxon>Physalacriaceae</taxon>
        <taxon>Cylindrobasidium</taxon>
    </lineage>
</organism>
<dbReference type="EMBL" id="KN880456">
    <property type="protein sequence ID" value="KIY71282.1"/>
    <property type="molecule type" value="Genomic_DNA"/>
</dbReference>
<protein>
    <submittedName>
        <fullName evidence="2">Uncharacterized protein</fullName>
    </submittedName>
</protein>
<accession>A0A0D7BLG5</accession>
<evidence type="ECO:0000256" key="1">
    <source>
        <dbReference type="SAM" id="MobiDB-lite"/>
    </source>
</evidence>
<evidence type="ECO:0000313" key="3">
    <source>
        <dbReference type="Proteomes" id="UP000054007"/>
    </source>
</evidence>
<feature type="compositionally biased region" description="Polar residues" evidence="1">
    <location>
        <begin position="62"/>
        <end position="75"/>
    </location>
</feature>
<gene>
    <name evidence="2" type="ORF">CYLTODRAFT_408244</name>
</gene>
<dbReference type="AlphaFoldDB" id="A0A0D7BLG5"/>
<feature type="region of interest" description="Disordered" evidence="1">
    <location>
        <begin position="56"/>
        <end position="75"/>
    </location>
</feature>
<sequence length="127" mass="13863">MSWAAVSGVVALIVVYHNIRHNPQDATTDTDHRDVEQEMDDMESGRAQCGGAVREEVDPSLEDNTSQDATNATRNLELNEDTTEVTGGIWPKLKKMVNSPMARSAMKIIYRAVTTVAGVFQILSGVS</sequence>
<proteinExistence type="predicted"/>